<sequence>MGIDDTLSTLPDPGGHSFPDYSLPKGDPVMPIAVTREELRTLLELYDTFAAVDPTGLDSNPFLKSTTRFLEQTFGTPMYRPDEQLVDDIAAMLNEFSGDLAGEAVGVVDATPKHHKTLYFFLTSCRAYRSAVHIQFAPDEAAIDTLYEVYERVVDQEMYLKRPQTVLE</sequence>
<keyword evidence="3" id="KW-1185">Reference proteome</keyword>
<dbReference type="AlphaFoldDB" id="L9X562"/>
<comment type="caution">
    <text evidence="2">The sequence shown here is derived from an EMBL/GenBank/DDBJ whole genome shotgun (WGS) entry which is preliminary data.</text>
</comment>
<name>L9X562_9EURY</name>
<evidence type="ECO:0000313" key="3">
    <source>
        <dbReference type="Proteomes" id="UP000011688"/>
    </source>
</evidence>
<evidence type="ECO:0000313" key="2">
    <source>
        <dbReference type="EMBL" id="ELY56840.1"/>
    </source>
</evidence>
<accession>L9X562</accession>
<dbReference type="RefSeq" id="WP_005556730.1">
    <property type="nucleotide sequence ID" value="NZ_AOIB01000026.1"/>
</dbReference>
<dbReference type="EMBL" id="AOIB01000026">
    <property type="protein sequence ID" value="ELY56840.1"/>
    <property type="molecule type" value="Genomic_DNA"/>
</dbReference>
<reference evidence="2 3" key="1">
    <citation type="journal article" date="2014" name="PLoS Genet.">
        <title>Phylogenetically driven sequencing of extremely halophilic archaea reveals strategies for static and dynamic osmo-response.</title>
        <authorList>
            <person name="Becker E.A."/>
            <person name="Seitzer P.M."/>
            <person name="Tritt A."/>
            <person name="Larsen D."/>
            <person name="Krusor M."/>
            <person name="Yao A.I."/>
            <person name="Wu D."/>
            <person name="Madern D."/>
            <person name="Eisen J.A."/>
            <person name="Darling A.E."/>
            <person name="Facciotti M.T."/>
        </authorList>
    </citation>
    <scope>NUCLEOTIDE SEQUENCE [LARGE SCALE GENOMIC DNA]</scope>
    <source>
        <strain evidence="2 3">DSM 10524</strain>
    </source>
</reference>
<organism evidence="2 3">
    <name type="scientific">Natronococcus amylolyticus DSM 10524</name>
    <dbReference type="NCBI Taxonomy" id="1227497"/>
    <lineage>
        <taxon>Archaea</taxon>
        <taxon>Methanobacteriati</taxon>
        <taxon>Methanobacteriota</taxon>
        <taxon>Stenosarchaea group</taxon>
        <taxon>Halobacteria</taxon>
        <taxon>Halobacteriales</taxon>
        <taxon>Natrialbaceae</taxon>
        <taxon>Natronococcus</taxon>
    </lineage>
</organism>
<evidence type="ECO:0000256" key="1">
    <source>
        <dbReference type="SAM" id="MobiDB-lite"/>
    </source>
</evidence>
<protein>
    <submittedName>
        <fullName evidence="2">Uncharacterized protein</fullName>
    </submittedName>
</protein>
<gene>
    <name evidence="2" type="ORF">C491_12575</name>
</gene>
<dbReference type="PATRIC" id="fig|1227497.3.peg.2596"/>
<feature type="region of interest" description="Disordered" evidence="1">
    <location>
        <begin position="1"/>
        <end position="22"/>
    </location>
</feature>
<proteinExistence type="predicted"/>
<dbReference type="Proteomes" id="UP000011688">
    <property type="component" value="Unassembled WGS sequence"/>
</dbReference>
<dbReference type="OrthoDB" id="224798at2157"/>
<dbReference type="eggNOG" id="arCOG09103">
    <property type="taxonomic scope" value="Archaea"/>
</dbReference>